<evidence type="ECO:0000313" key="10">
    <source>
        <dbReference type="Proteomes" id="UP000003688"/>
    </source>
</evidence>
<comment type="similarity">
    <text evidence="4">Belongs to the beta-lactamase family.</text>
</comment>
<evidence type="ECO:0000256" key="1">
    <source>
        <dbReference type="ARBA" id="ARBA00007840"/>
    </source>
</evidence>
<keyword evidence="3 5" id="KW-0046">Antibiotic resistance</keyword>
<evidence type="ECO:0000259" key="8">
    <source>
        <dbReference type="Pfam" id="PF11954"/>
    </source>
</evidence>
<dbReference type="PROSITE" id="PS00336">
    <property type="entry name" value="BETA_LACTAMASE_C"/>
    <property type="match status" value="1"/>
</dbReference>
<feature type="domain" description="Peptidase S12 Pab87-related C-terminal" evidence="8">
    <location>
        <begin position="466"/>
        <end position="545"/>
    </location>
</feature>
<dbReference type="OrthoDB" id="9803467at2"/>
<dbReference type="AlphaFoldDB" id="B9XIS7"/>
<reference evidence="9 10" key="1">
    <citation type="journal article" date="2011" name="J. Bacteriol.">
        <title>Genome sequence of 'Pedosphaera parvula' Ellin514, an aerobic Verrucomicrobial isolate from pasture soil.</title>
        <authorList>
            <person name="Kant R."/>
            <person name="van Passel M.W."/>
            <person name="Sangwan P."/>
            <person name="Palva A."/>
            <person name="Lucas S."/>
            <person name="Copeland A."/>
            <person name="Lapidus A."/>
            <person name="Glavina Del Rio T."/>
            <person name="Dalin E."/>
            <person name="Tice H."/>
            <person name="Bruce D."/>
            <person name="Goodwin L."/>
            <person name="Pitluck S."/>
            <person name="Chertkov O."/>
            <person name="Larimer F.W."/>
            <person name="Land M.L."/>
            <person name="Hauser L."/>
            <person name="Brettin T.S."/>
            <person name="Detter J.C."/>
            <person name="Han S."/>
            <person name="de Vos W.M."/>
            <person name="Janssen P.H."/>
            <person name="Smidt H."/>
        </authorList>
    </citation>
    <scope>NUCLEOTIDE SEQUENCE [LARGE SCALE GENOMIC DNA]</scope>
    <source>
        <strain evidence="9 10">Ellin514</strain>
    </source>
</reference>
<dbReference type="InterPro" id="IPR001586">
    <property type="entry name" value="Beta-lactam_class-C_AS"/>
</dbReference>
<comment type="catalytic activity">
    <reaction evidence="5">
        <text>a beta-lactam + H2O = a substituted beta-amino acid</text>
        <dbReference type="Rhea" id="RHEA:20401"/>
        <dbReference type="ChEBI" id="CHEBI:15377"/>
        <dbReference type="ChEBI" id="CHEBI:35627"/>
        <dbReference type="ChEBI" id="CHEBI:140347"/>
        <dbReference type="EC" id="3.5.2.6"/>
    </reaction>
</comment>
<dbReference type="PANTHER" id="PTHR22935:SF95">
    <property type="entry name" value="BETA-LACTAMASE-LIKE 1-RELATED"/>
    <property type="match status" value="1"/>
</dbReference>
<dbReference type="Gene3D" id="3.40.710.10">
    <property type="entry name" value="DD-peptidase/beta-lactamase superfamily"/>
    <property type="match status" value="1"/>
</dbReference>
<keyword evidence="10" id="KW-1185">Reference proteome</keyword>
<name>B9XIS7_PEDPL</name>
<dbReference type="InterPro" id="IPR001466">
    <property type="entry name" value="Beta-lactam-related"/>
</dbReference>
<evidence type="ECO:0000256" key="6">
    <source>
        <dbReference type="SAM" id="SignalP"/>
    </source>
</evidence>
<dbReference type="InterPro" id="IPR012338">
    <property type="entry name" value="Beta-lactam/transpept-like"/>
</dbReference>
<dbReference type="GO" id="GO:0017001">
    <property type="term" value="P:antibiotic catabolic process"/>
    <property type="evidence" value="ECO:0007669"/>
    <property type="project" value="InterPro"/>
</dbReference>
<feature type="signal peptide" evidence="6">
    <location>
        <begin position="1"/>
        <end position="20"/>
    </location>
</feature>
<dbReference type="STRING" id="320771.Cflav_PD3036"/>
<dbReference type="GO" id="GO:0008800">
    <property type="term" value="F:beta-lactamase activity"/>
    <property type="evidence" value="ECO:0007669"/>
    <property type="project" value="UniProtKB-UniRule"/>
</dbReference>
<organism evidence="9 10">
    <name type="scientific">Pedosphaera parvula (strain Ellin514)</name>
    <dbReference type="NCBI Taxonomy" id="320771"/>
    <lineage>
        <taxon>Bacteria</taxon>
        <taxon>Pseudomonadati</taxon>
        <taxon>Verrucomicrobiota</taxon>
        <taxon>Pedosphaerae</taxon>
        <taxon>Pedosphaerales</taxon>
        <taxon>Pedosphaeraceae</taxon>
        <taxon>Pedosphaera</taxon>
    </lineage>
</organism>
<dbReference type="GO" id="GO:0046677">
    <property type="term" value="P:response to antibiotic"/>
    <property type="evidence" value="ECO:0007669"/>
    <property type="project" value="UniProtKB-UniRule"/>
</dbReference>
<dbReference type="RefSeq" id="WP_007415720.1">
    <property type="nucleotide sequence ID" value="NZ_ABOX02000018.1"/>
</dbReference>
<proteinExistence type="inferred from homology"/>
<dbReference type="InterPro" id="IPR051478">
    <property type="entry name" value="Beta-lactamase-like_AB/R"/>
</dbReference>
<dbReference type="Pfam" id="PF00144">
    <property type="entry name" value="Beta-lactamase"/>
    <property type="match status" value="1"/>
</dbReference>
<feature type="domain" description="Beta-lactamase-related" evidence="7">
    <location>
        <begin position="66"/>
        <end position="344"/>
    </location>
</feature>
<dbReference type="PANTHER" id="PTHR22935">
    <property type="entry name" value="PENICILLIN-BINDING PROTEIN"/>
    <property type="match status" value="1"/>
</dbReference>
<evidence type="ECO:0000256" key="4">
    <source>
        <dbReference type="ARBA" id="ARBA00038473"/>
    </source>
</evidence>
<protein>
    <recommendedName>
        <fullName evidence="5">Beta-lactamase</fullName>
        <ecNumber evidence="5">3.5.2.6</ecNumber>
    </recommendedName>
</protein>
<dbReference type="InterPro" id="IPR021860">
    <property type="entry name" value="Peptidase_S12_Pab87-rel_C"/>
</dbReference>
<feature type="domain" description="Peptidase S12 Pab87-related C-terminal" evidence="8">
    <location>
        <begin position="370"/>
        <end position="452"/>
    </location>
</feature>
<feature type="chain" id="PRO_5002894846" description="Beta-lactamase" evidence="6">
    <location>
        <begin position="21"/>
        <end position="557"/>
    </location>
</feature>
<dbReference type="SUPFAM" id="SSF56601">
    <property type="entry name" value="beta-lactamase/transpeptidase-like"/>
    <property type="match status" value="1"/>
</dbReference>
<dbReference type="GO" id="GO:0030288">
    <property type="term" value="C:outer membrane-bounded periplasmic space"/>
    <property type="evidence" value="ECO:0007669"/>
    <property type="project" value="InterPro"/>
</dbReference>
<keyword evidence="6" id="KW-0732">Signal</keyword>
<evidence type="ECO:0000256" key="2">
    <source>
        <dbReference type="ARBA" id="ARBA00022801"/>
    </source>
</evidence>
<gene>
    <name evidence="9" type="ORF">Cflav_PD3036</name>
</gene>
<dbReference type="Proteomes" id="UP000003688">
    <property type="component" value="Unassembled WGS sequence"/>
</dbReference>
<dbReference type="EMBL" id="ABOX02000018">
    <property type="protein sequence ID" value="EEF60340.1"/>
    <property type="molecule type" value="Genomic_DNA"/>
</dbReference>
<comment type="similarity">
    <text evidence="1 5">Belongs to the class-C beta-lactamase family.</text>
</comment>
<dbReference type="Pfam" id="PF11954">
    <property type="entry name" value="DUF3471"/>
    <property type="match status" value="2"/>
</dbReference>
<keyword evidence="2 5" id="KW-0378">Hydrolase</keyword>
<evidence type="ECO:0000259" key="7">
    <source>
        <dbReference type="Pfam" id="PF00144"/>
    </source>
</evidence>
<evidence type="ECO:0000256" key="5">
    <source>
        <dbReference type="RuleBase" id="RU361140"/>
    </source>
</evidence>
<evidence type="ECO:0000313" key="9">
    <source>
        <dbReference type="EMBL" id="EEF60340.1"/>
    </source>
</evidence>
<comment type="caution">
    <text evidence="9">The sequence shown here is derived from an EMBL/GenBank/DDBJ whole genome shotgun (WGS) entry which is preliminary data.</text>
</comment>
<sequence length="557" mass="61337" precursor="true">MLKSNLIASLLLLIATIGRAQPAEPTPAEIKQMLQERVDATGKGVGIVLGLIDESGTKIIQCGEMGRTNQTLNGDTLFEIGSVSKVLTASLLADMVQRGEVKLDDPVSKYLPTSVHMPTRNGKEITLLDLATQSSGLPRLPDNLESADERNPYVDYTVDQLYEFLSDYNLKRDIGVKYEYSNLGVGLLGHVLALKAGTNYEALVKERVCRPLGMTNTVVMITPELKARLAIPHNESGRPVSNWDIVTLAGAGGLRSTVNDMLKFLSANMGVLQSPLTTAMDLAQEAHRPAGGPNMKIGLCWHINLRHGTELVWHNGETGGYHSFIGFDKKSKRGVVILSNSANDIDDIGFHLLNPKFNLAKVEVKKPRNTIALSADALVNYVGVYRLNPAVVFNVRNNGDQLLVQLTGQSYLEVYPESESEFFYEAVDAQLTFNKDKQGRITSLVLHQNGFDQKAKKISDQPLKQRVAVKLDPKTYDDYVGKYELGLFAEFTIKRSGNNLLAKLTGQSFLGIFPQSATEFFYKEVEAQLTFEKDANGKVTALILHQNGIDQKAKKVQ</sequence>
<dbReference type="EC" id="3.5.2.6" evidence="5"/>
<evidence type="ECO:0000256" key="3">
    <source>
        <dbReference type="ARBA" id="ARBA00023251"/>
    </source>
</evidence>
<accession>B9XIS7</accession>